<dbReference type="InterPro" id="IPR036259">
    <property type="entry name" value="MFS_trans_sf"/>
</dbReference>
<evidence type="ECO:0000256" key="5">
    <source>
        <dbReference type="ARBA" id="ARBA00022989"/>
    </source>
</evidence>
<dbReference type="GO" id="GO:0015213">
    <property type="term" value="F:uridine transmembrane transporter activity"/>
    <property type="evidence" value="ECO:0007669"/>
    <property type="project" value="TreeGrafter"/>
</dbReference>
<dbReference type="Gene3D" id="1.20.1250.20">
    <property type="entry name" value="MFS general substrate transporter like domains"/>
    <property type="match status" value="2"/>
</dbReference>
<proteinExistence type="predicted"/>
<feature type="transmembrane region" description="Helical" evidence="7">
    <location>
        <begin position="156"/>
        <end position="176"/>
    </location>
</feature>
<dbReference type="RefSeq" id="WP_145303133.1">
    <property type="nucleotide sequence ID" value="NZ_CP036299.1"/>
</dbReference>
<dbReference type="InterPro" id="IPR004740">
    <property type="entry name" value="Nuc_H_symport"/>
</dbReference>
<name>A0A518GT56_9PLAN</name>
<evidence type="ECO:0000256" key="3">
    <source>
        <dbReference type="ARBA" id="ARBA00022475"/>
    </source>
</evidence>
<dbReference type="InterPro" id="IPR020846">
    <property type="entry name" value="MFS_dom"/>
</dbReference>
<evidence type="ECO:0000256" key="4">
    <source>
        <dbReference type="ARBA" id="ARBA00022692"/>
    </source>
</evidence>
<dbReference type="GO" id="GO:0005886">
    <property type="term" value="C:plasma membrane"/>
    <property type="evidence" value="ECO:0007669"/>
    <property type="project" value="UniProtKB-SubCell"/>
</dbReference>
<evidence type="ECO:0000256" key="1">
    <source>
        <dbReference type="ARBA" id="ARBA00004651"/>
    </source>
</evidence>
<keyword evidence="2" id="KW-0813">Transport</keyword>
<accession>A0A518GT56</accession>
<feature type="transmembrane region" description="Helical" evidence="7">
    <location>
        <begin position="24"/>
        <end position="44"/>
    </location>
</feature>
<comment type="subcellular location">
    <subcellularLocation>
        <location evidence="1">Cell membrane</location>
        <topology evidence="1">Multi-pass membrane protein</topology>
    </subcellularLocation>
</comment>
<keyword evidence="3" id="KW-1003">Cell membrane</keyword>
<dbReference type="SUPFAM" id="SSF103473">
    <property type="entry name" value="MFS general substrate transporter"/>
    <property type="match status" value="1"/>
</dbReference>
<feature type="transmembrane region" description="Helical" evidence="7">
    <location>
        <begin position="56"/>
        <end position="73"/>
    </location>
</feature>
<keyword evidence="4 7" id="KW-0812">Transmembrane</keyword>
<dbReference type="GO" id="GO:0015212">
    <property type="term" value="F:cytidine transmembrane transporter activity"/>
    <property type="evidence" value="ECO:0007669"/>
    <property type="project" value="TreeGrafter"/>
</dbReference>
<sequence length="459" mass="50519">MASDASVISTAPPLSGNLRFRLSLMMFLQFFIWGAWLPVSFGLFPAMGFDETQQSLLHICFPISAILAMFFGNQFVDRNFAAEKFLALSHLLGGGALLAFGALAWQSFQPEAAPANFYVFLTLMAVHCLFYVPTISVTNTLAFANVNDPQRDFGTLRLFGTIGWILASWPFVFILVDWAKVPDMAAAGGVIGWLGKALGTPLEGRALSQGTSWAFMTGGLGALLLGVFSFSLPHTPPKKIHEPGKSLAWVEAFSYLKKPFLLVLFFTTWIDATVHDGFFYYANSYLQHVGVPSNWTQVAMSVGQIAEILTMYSLGYVLSKLGWRYTMIIGILGHTLRFGLWALAPNPYVAVSMNLAHGICYAFYFATLYILVDEYFPKDARTSAQGLFNFLILGMGPLTSRLVWGRLQALFTTGDTIENKVVNWSQLLLVPAGAAFFAAILLLLFFHPPKSSGSIKVSH</sequence>
<dbReference type="PANTHER" id="PTHR23522">
    <property type="entry name" value="BLL5896 PROTEIN"/>
    <property type="match status" value="1"/>
</dbReference>
<evidence type="ECO:0000256" key="7">
    <source>
        <dbReference type="SAM" id="Phobius"/>
    </source>
</evidence>
<evidence type="ECO:0000256" key="6">
    <source>
        <dbReference type="ARBA" id="ARBA00023136"/>
    </source>
</evidence>
<dbReference type="PROSITE" id="PS50850">
    <property type="entry name" value="MFS"/>
    <property type="match status" value="1"/>
</dbReference>
<dbReference type="OrthoDB" id="9783013at2"/>
<evidence type="ECO:0000259" key="8">
    <source>
        <dbReference type="PROSITE" id="PS50850"/>
    </source>
</evidence>
<keyword evidence="6 7" id="KW-0472">Membrane</keyword>
<reference evidence="9 10" key="1">
    <citation type="submission" date="2019-02" db="EMBL/GenBank/DDBJ databases">
        <title>Deep-cultivation of Planctomycetes and their phenomic and genomic characterization uncovers novel biology.</title>
        <authorList>
            <person name="Wiegand S."/>
            <person name="Jogler M."/>
            <person name="Boedeker C."/>
            <person name="Pinto D."/>
            <person name="Vollmers J."/>
            <person name="Rivas-Marin E."/>
            <person name="Kohn T."/>
            <person name="Peeters S.H."/>
            <person name="Heuer A."/>
            <person name="Rast P."/>
            <person name="Oberbeckmann S."/>
            <person name="Bunk B."/>
            <person name="Jeske O."/>
            <person name="Meyerdierks A."/>
            <person name="Storesund J.E."/>
            <person name="Kallscheuer N."/>
            <person name="Luecker S."/>
            <person name="Lage O.M."/>
            <person name="Pohl T."/>
            <person name="Merkel B.J."/>
            <person name="Hornburger P."/>
            <person name="Mueller R.-W."/>
            <person name="Bruemmer F."/>
            <person name="Labrenz M."/>
            <person name="Spormann A.M."/>
            <person name="Op den Camp H."/>
            <person name="Overmann J."/>
            <person name="Amann R."/>
            <person name="Jetten M.S.M."/>
            <person name="Mascher T."/>
            <person name="Medema M.H."/>
            <person name="Devos D.P."/>
            <person name="Kaster A.-K."/>
            <person name="Ovreas L."/>
            <person name="Rohde M."/>
            <person name="Galperin M.Y."/>
            <person name="Jogler C."/>
        </authorList>
    </citation>
    <scope>NUCLEOTIDE SEQUENCE [LARGE SCALE GENOMIC DNA]</scope>
    <source>
        <strain evidence="9 10">Spb1</strain>
    </source>
</reference>
<keyword evidence="10" id="KW-1185">Reference proteome</keyword>
<dbReference type="EMBL" id="CP036299">
    <property type="protein sequence ID" value="QDV31763.1"/>
    <property type="molecule type" value="Genomic_DNA"/>
</dbReference>
<dbReference type="Proteomes" id="UP000315349">
    <property type="component" value="Chromosome"/>
</dbReference>
<feature type="transmembrane region" description="Helical" evidence="7">
    <location>
        <begin position="117"/>
        <end position="144"/>
    </location>
</feature>
<organism evidence="9 10">
    <name type="scientific">Planctopirus ephydatiae</name>
    <dbReference type="NCBI Taxonomy" id="2528019"/>
    <lineage>
        <taxon>Bacteria</taxon>
        <taxon>Pseudomonadati</taxon>
        <taxon>Planctomycetota</taxon>
        <taxon>Planctomycetia</taxon>
        <taxon>Planctomycetales</taxon>
        <taxon>Planctomycetaceae</taxon>
        <taxon>Planctopirus</taxon>
    </lineage>
</organism>
<evidence type="ECO:0000313" key="9">
    <source>
        <dbReference type="EMBL" id="QDV31763.1"/>
    </source>
</evidence>
<protein>
    <submittedName>
        <fullName evidence="9">Nucleoside transporter YegT</fullName>
    </submittedName>
</protein>
<dbReference type="AlphaFoldDB" id="A0A518GT56"/>
<evidence type="ECO:0000313" key="10">
    <source>
        <dbReference type="Proteomes" id="UP000315349"/>
    </source>
</evidence>
<feature type="transmembrane region" description="Helical" evidence="7">
    <location>
        <begin position="325"/>
        <end position="344"/>
    </location>
</feature>
<keyword evidence="5 7" id="KW-1133">Transmembrane helix</keyword>
<dbReference type="PANTHER" id="PTHR23522:SF4">
    <property type="entry name" value="NUCLEOSIDE PERMEASE NUPG-RELATED"/>
    <property type="match status" value="1"/>
</dbReference>
<feature type="transmembrane region" description="Helical" evidence="7">
    <location>
        <begin position="424"/>
        <end position="446"/>
    </location>
</feature>
<feature type="transmembrane region" description="Helical" evidence="7">
    <location>
        <begin position="350"/>
        <end position="372"/>
    </location>
</feature>
<feature type="transmembrane region" description="Helical" evidence="7">
    <location>
        <begin position="85"/>
        <end position="105"/>
    </location>
</feature>
<feature type="domain" description="Major facilitator superfamily (MFS) profile" evidence="8">
    <location>
        <begin position="257"/>
        <end position="459"/>
    </location>
</feature>
<evidence type="ECO:0000256" key="2">
    <source>
        <dbReference type="ARBA" id="ARBA00022448"/>
    </source>
</evidence>
<gene>
    <name evidence="9" type="primary">yegT</name>
    <name evidence="9" type="ORF">Spb1_37080</name>
</gene>
<feature type="transmembrane region" description="Helical" evidence="7">
    <location>
        <begin position="384"/>
        <end position="404"/>
    </location>
</feature>
<feature type="transmembrane region" description="Helical" evidence="7">
    <location>
        <begin position="213"/>
        <end position="232"/>
    </location>
</feature>
<feature type="transmembrane region" description="Helical" evidence="7">
    <location>
        <begin position="260"/>
        <end position="282"/>
    </location>
</feature>
<dbReference type="Pfam" id="PF03825">
    <property type="entry name" value="Nuc_H_symport"/>
    <property type="match status" value="2"/>
</dbReference>
<dbReference type="KEGG" id="peh:Spb1_37080"/>